<keyword evidence="2" id="KW-1185">Reference proteome</keyword>
<dbReference type="Proteomes" id="UP001066276">
    <property type="component" value="Chromosome 9"/>
</dbReference>
<gene>
    <name evidence="1" type="ORF">NDU88_005734</name>
</gene>
<name>A0AAV7N574_PLEWA</name>
<protein>
    <submittedName>
        <fullName evidence="1">Uncharacterized protein</fullName>
    </submittedName>
</protein>
<reference evidence="1" key="1">
    <citation type="journal article" date="2022" name="bioRxiv">
        <title>Sequencing and chromosome-scale assembly of the giantPleurodeles waltlgenome.</title>
        <authorList>
            <person name="Brown T."/>
            <person name="Elewa A."/>
            <person name="Iarovenko S."/>
            <person name="Subramanian E."/>
            <person name="Araus A.J."/>
            <person name="Petzold A."/>
            <person name="Susuki M."/>
            <person name="Suzuki K.-i.T."/>
            <person name="Hayashi T."/>
            <person name="Toyoda A."/>
            <person name="Oliveira C."/>
            <person name="Osipova E."/>
            <person name="Leigh N.D."/>
            <person name="Simon A."/>
            <person name="Yun M.H."/>
        </authorList>
    </citation>
    <scope>NUCLEOTIDE SEQUENCE</scope>
    <source>
        <strain evidence="1">20211129_DDA</strain>
        <tissue evidence="1">Liver</tissue>
    </source>
</reference>
<accession>A0AAV7N574</accession>
<sequence length="125" mass="13392">MSSAAGGQAGEWREERPLLPFLVSPPDRGWGTLLRPLRPICRHPVVLLPRGLVGGLVGPWAPVGVLACGWSVGWCLLLPLCFDGLSGLLVPCDHGGTPLEMPGVWTYVPFSWRWPDSDPGPGVFG</sequence>
<comment type="caution">
    <text evidence="1">The sequence shown here is derived from an EMBL/GenBank/DDBJ whole genome shotgun (WGS) entry which is preliminary data.</text>
</comment>
<proteinExistence type="predicted"/>
<evidence type="ECO:0000313" key="2">
    <source>
        <dbReference type="Proteomes" id="UP001066276"/>
    </source>
</evidence>
<organism evidence="1 2">
    <name type="scientific">Pleurodeles waltl</name>
    <name type="common">Iberian ribbed newt</name>
    <dbReference type="NCBI Taxonomy" id="8319"/>
    <lineage>
        <taxon>Eukaryota</taxon>
        <taxon>Metazoa</taxon>
        <taxon>Chordata</taxon>
        <taxon>Craniata</taxon>
        <taxon>Vertebrata</taxon>
        <taxon>Euteleostomi</taxon>
        <taxon>Amphibia</taxon>
        <taxon>Batrachia</taxon>
        <taxon>Caudata</taxon>
        <taxon>Salamandroidea</taxon>
        <taxon>Salamandridae</taxon>
        <taxon>Pleurodelinae</taxon>
        <taxon>Pleurodeles</taxon>
    </lineage>
</organism>
<dbReference type="EMBL" id="JANPWB010000013">
    <property type="protein sequence ID" value="KAJ1108358.1"/>
    <property type="molecule type" value="Genomic_DNA"/>
</dbReference>
<dbReference type="AlphaFoldDB" id="A0AAV7N574"/>
<evidence type="ECO:0000313" key="1">
    <source>
        <dbReference type="EMBL" id="KAJ1108358.1"/>
    </source>
</evidence>